<feature type="transmembrane region" description="Helical" evidence="7">
    <location>
        <begin position="58"/>
        <end position="75"/>
    </location>
</feature>
<sequence length="469" mass="51393">MTLPLARHTHTDGAVDGANFSLLRRESNRRRLLAGADLLAAVTAFVVTMLAFGADAPHVSALLGTPLVVLLFKVAGLYDRDQMRLVHSTLEEAPSLLQLTGLFALGTTLVVPSFGQHGLTSGQIASLWLLSFVLTVGGRSVARFIAGKTSPVERCLVIGEQEMADRFRDKLRSSHARADVVATLPLVNNEFDEWSTPESLRGMIQNLRVDRVIIAPTTTDGSGVAELIRAAKAAGVRVSVLPRLFEVVGSAVEFDDVDGLTMLGVRSFGLSRSSRALKRGFDLLLTSLGLIAVAPILALVAIAIKLDSKGPVLFRQTRVGRDGRHFGIYKFRSMVVDAEQQKDRLRDLNEVGDGMFKIARDPRVTRVGDILRKTSLDEMPQLLNVIRGEMSLVGPRPLVTDEDEQVVGLDRSRLHLTPGMTGPWQVLGSRVPMREMVAIDYLYVANWSLWADMKLLLRTVRHVARRGNV</sequence>
<evidence type="ECO:0000256" key="5">
    <source>
        <dbReference type="ARBA" id="ARBA00022989"/>
    </source>
</evidence>
<comment type="similarity">
    <text evidence="2">Belongs to the bacterial sugar transferase family.</text>
</comment>
<reference evidence="9 10" key="1">
    <citation type="submission" date="2018-10" db="EMBL/GenBank/DDBJ databases">
        <title>Genomic Encyclopedia of Archaeal and Bacterial Type Strains, Phase II (KMG-II): from individual species to whole genera.</title>
        <authorList>
            <person name="Goeker M."/>
        </authorList>
    </citation>
    <scope>NUCLEOTIDE SEQUENCE [LARGE SCALE GENOMIC DNA]</scope>
    <source>
        <strain evidence="9 10">DSM 14954</strain>
    </source>
</reference>
<keyword evidence="6 7" id="KW-0472">Membrane</keyword>
<feature type="transmembrane region" description="Helical" evidence="7">
    <location>
        <begin position="281"/>
        <end position="304"/>
    </location>
</feature>
<evidence type="ECO:0000256" key="4">
    <source>
        <dbReference type="ARBA" id="ARBA00022692"/>
    </source>
</evidence>
<comment type="subcellular location">
    <subcellularLocation>
        <location evidence="1">Membrane</location>
        <topology evidence="1">Multi-pass membrane protein</topology>
    </subcellularLocation>
</comment>
<evidence type="ECO:0000256" key="2">
    <source>
        <dbReference type="ARBA" id="ARBA00006464"/>
    </source>
</evidence>
<evidence type="ECO:0000313" key="10">
    <source>
        <dbReference type="Proteomes" id="UP000278962"/>
    </source>
</evidence>
<feature type="transmembrane region" description="Helical" evidence="7">
    <location>
        <begin position="32"/>
        <end position="52"/>
    </location>
</feature>
<organism evidence="9 10">
    <name type="scientific">Solirubrobacter pauli</name>
    <dbReference type="NCBI Taxonomy" id="166793"/>
    <lineage>
        <taxon>Bacteria</taxon>
        <taxon>Bacillati</taxon>
        <taxon>Actinomycetota</taxon>
        <taxon>Thermoleophilia</taxon>
        <taxon>Solirubrobacterales</taxon>
        <taxon>Solirubrobacteraceae</taxon>
        <taxon>Solirubrobacter</taxon>
    </lineage>
</organism>
<protein>
    <submittedName>
        <fullName evidence="9">Exopolysaccharide biosynthesis polyprenyl glycosylphosphotransferase</fullName>
    </submittedName>
</protein>
<comment type="caution">
    <text evidence="9">The sequence shown here is derived from an EMBL/GenBank/DDBJ whole genome shotgun (WGS) entry which is preliminary data.</text>
</comment>
<evidence type="ECO:0000259" key="8">
    <source>
        <dbReference type="Pfam" id="PF02397"/>
    </source>
</evidence>
<keyword evidence="10" id="KW-1185">Reference proteome</keyword>
<evidence type="ECO:0000256" key="3">
    <source>
        <dbReference type="ARBA" id="ARBA00022679"/>
    </source>
</evidence>
<dbReference type="GO" id="GO:0016020">
    <property type="term" value="C:membrane"/>
    <property type="evidence" value="ECO:0007669"/>
    <property type="project" value="UniProtKB-SubCell"/>
</dbReference>
<dbReference type="AlphaFoldDB" id="A0A660LI59"/>
<dbReference type="InterPro" id="IPR017475">
    <property type="entry name" value="EPS_sugar_tfrase"/>
</dbReference>
<evidence type="ECO:0000256" key="7">
    <source>
        <dbReference type="SAM" id="Phobius"/>
    </source>
</evidence>
<name>A0A660LI59_9ACTN</name>
<evidence type="ECO:0000256" key="1">
    <source>
        <dbReference type="ARBA" id="ARBA00004141"/>
    </source>
</evidence>
<dbReference type="PANTHER" id="PTHR30576:SF10">
    <property type="entry name" value="SLL5057 PROTEIN"/>
    <property type="match status" value="1"/>
</dbReference>
<dbReference type="EMBL" id="RBIL01000001">
    <property type="protein sequence ID" value="RKQ94086.1"/>
    <property type="molecule type" value="Genomic_DNA"/>
</dbReference>
<feature type="domain" description="Bacterial sugar transferase" evidence="8">
    <location>
        <begin position="278"/>
        <end position="464"/>
    </location>
</feature>
<keyword evidence="5 7" id="KW-1133">Transmembrane helix</keyword>
<accession>A0A660LI59</accession>
<dbReference type="InterPro" id="IPR003362">
    <property type="entry name" value="Bact_transf"/>
</dbReference>
<evidence type="ECO:0000313" key="9">
    <source>
        <dbReference type="EMBL" id="RKQ94086.1"/>
    </source>
</evidence>
<keyword evidence="3 9" id="KW-0808">Transferase</keyword>
<dbReference type="GO" id="GO:0016780">
    <property type="term" value="F:phosphotransferase activity, for other substituted phosphate groups"/>
    <property type="evidence" value="ECO:0007669"/>
    <property type="project" value="TreeGrafter"/>
</dbReference>
<keyword evidence="4 7" id="KW-0812">Transmembrane</keyword>
<gene>
    <name evidence="9" type="ORF">C8N24_3963</name>
</gene>
<dbReference type="Gene3D" id="3.40.50.720">
    <property type="entry name" value="NAD(P)-binding Rossmann-like Domain"/>
    <property type="match status" value="1"/>
</dbReference>
<dbReference type="PANTHER" id="PTHR30576">
    <property type="entry name" value="COLANIC BIOSYNTHESIS UDP-GLUCOSE LIPID CARRIER TRANSFERASE"/>
    <property type="match status" value="1"/>
</dbReference>
<evidence type="ECO:0000256" key="6">
    <source>
        <dbReference type="ARBA" id="ARBA00023136"/>
    </source>
</evidence>
<dbReference type="NCBIfam" id="TIGR03025">
    <property type="entry name" value="EPS_sugtrans"/>
    <property type="match status" value="1"/>
</dbReference>
<proteinExistence type="inferred from homology"/>
<dbReference type="Proteomes" id="UP000278962">
    <property type="component" value="Unassembled WGS sequence"/>
</dbReference>
<dbReference type="Pfam" id="PF02397">
    <property type="entry name" value="Bac_transf"/>
    <property type="match status" value="1"/>
</dbReference>